<dbReference type="PANTHER" id="PTHR14218">
    <property type="entry name" value="PROTEASE S8 TRIPEPTIDYL PEPTIDASE I CLN2"/>
    <property type="match status" value="1"/>
</dbReference>
<dbReference type="PROSITE" id="PS00138">
    <property type="entry name" value="SUBTILASE_SER"/>
    <property type="match status" value="1"/>
</dbReference>
<dbReference type="EMBL" id="JAGIQL010000098">
    <property type="protein sequence ID" value="MBP0460060.1"/>
    <property type="molecule type" value="Genomic_DNA"/>
</dbReference>
<reference evidence="7" key="1">
    <citation type="submission" date="2021-03" db="EMBL/GenBank/DDBJ databases">
        <title>Whole genome sequence of Streptomyces bomunensis MMS17-BM035.</title>
        <authorList>
            <person name="Lee J.H."/>
        </authorList>
    </citation>
    <scope>NUCLEOTIDE SEQUENCE</scope>
    <source>
        <strain evidence="7">MMS17-BM035</strain>
    </source>
</reference>
<dbReference type="CDD" id="cd04056">
    <property type="entry name" value="Peptidases_S53"/>
    <property type="match status" value="1"/>
</dbReference>
<keyword evidence="2" id="KW-0378">Hydrolase</keyword>
<evidence type="ECO:0000256" key="4">
    <source>
        <dbReference type="SAM" id="MobiDB-lite"/>
    </source>
</evidence>
<evidence type="ECO:0000259" key="6">
    <source>
        <dbReference type="PROSITE" id="PS51695"/>
    </source>
</evidence>
<feature type="region of interest" description="Disordered" evidence="4">
    <location>
        <begin position="277"/>
        <end position="315"/>
    </location>
</feature>
<dbReference type="RefSeq" id="WP_209342369.1">
    <property type="nucleotide sequence ID" value="NZ_JAGIQL010000098.1"/>
</dbReference>
<keyword evidence="5" id="KW-0732">Signal</keyword>
<evidence type="ECO:0000256" key="2">
    <source>
        <dbReference type="ARBA" id="ARBA00022801"/>
    </source>
</evidence>
<comment type="caution">
    <text evidence="7">The sequence shown here is derived from an EMBL/GenBank/DDBJ whole genome shotgun (WGS) entry which is preliminary data.</text>
</comment>
<organism evidence="7 8">
    <name type="scientific">Streptomyces montanisoli</name>
    <dbReference type="NCBI Taxonomy" id="2798581"/>
    <lineage>
        <taxon>Bacteria</taxon>
        <taxon>Bacillati</taxon>
        <taxon>Actinomycetota</taxon>
        <taxon>Actinomycetes</taxon>
        <taxon>Kitasatosporales</taxon>
        <taxon>Streptomycetaceae</taxon>
        <taxon>Streptomyces</taxon>
    </lineage>
</organism>
<dbReference type="GO" id="GO:0004252">
    <property type="term" value="F:serine-type endopeptidase activity"/>
    <property type="evidence" value="ECO:0007669"/>
    <property type="project" value="InterPro"/>
</dbReference>
<dbReference type="PROSITE" id="PS51695">
    <property type="entry name" value="SEDOLISIN"/>
    <property type="match status" value="1"/>
</dbReference>
<dbReference type="SUPFAM" id="SSF52743">
    <property type="entry name" value="Subtilisin-like"/>
    <property type="match status" value="1"/>
</dbReference>
<feature type="signal peptide" evidence="5">
    <location>
        <begin position="1"/>
        <end position="36"/>
    </location>
</feature>
<feature type="chain" id="PRO_5037992835" evidence="5">
    <location>
        <begin position="37"/>
        <end position="429"/>
    </location>
</feature>
<proteinExistence type="predicted"/>
<dbReference type="InterPro" id="IPR050819">
    <property type="entry name" value="Tripeptidyl-peptidase_I"/>
</dbReference>
<keyword evidence="8" id="KW-1185">Reference proteome</keyword>
<dbReference type="InterPro" id="IPR030400">
    <property type="entry name" value="Sedolisin_dom"/>
</dbReference>
<dbReference type="GO" id="GO:0008240">
    <property type="term" value="F:tripeptidyl-peptidase activity"/>
    <property type="evidence" value="ECO:0007669"/>
    <property type="project" value="TreeGrafter"/>
</dbReference>
<dbReference type="InterPro" id="IPR036852">
    <property type="entry name" value="Peptidase_S8/S53_dom_sf"/>
</dbReference>
<evidence type="ECO:0000256" key="5">
    <source>
        <dbReference type="SAM" id="SignalP"/>
    </source>
</evidence>
<dbReference type="InterPro" id="IPR023828">
    <property type="entry name" value="Peptidase_S8_Ser-AS"/>
</dbReference>
<dbReference type="Proteomes" id="UP000670475">
    <property type="component" value="Unassembled WGS sequence"/>
</dbReference>
<evidence type="ECO:0000313" key="8">
    <source>
        <dbReference type="Proteomes" id="UP000670475"/>
    </source>
</evidence>
<evidence type="ECO:0000313" key="7">
    <source>
        <dbReference type="EMBL" id="MBP0460060.1"/>
    </source>
</evidence>
<keyword evidence="3" id="KW-0720">Serine protease</keyword>
<dbReference type="PANTHER" id="PTHR14218:SF15">
    <property type="entry name" value="TRIPEPTIDYL-PEPTIDASE 1"/>
    <property type="match status" value="1"/>
</dbReference>
<accession>A0A940RX12</accession>
<dbReference type="Gene3D" id="3.40.50.200">
    <property type="entry name" value="Peptidase S8/S53 domain"/>
    <property type="match status" value="1"/>
</dbReference>
<dbReference type="AlphaFoldDB" id="A0A940RX12"/>
<dbReference type="GO" id="GO:0006508">
    <property type="term" value="P:proteolysis"/>
    <property type="evidence" value="ECO:0007669"/>
    <property type="project" value="UniProtKB-KW"/>
</dbReference>
<evidence type="ECO:0000256" key="3">
    <source>
        <dbReference type="ARBA" id="ARBA00022825"/>
    </source>
</evidence>
<feature type="domain" description="Peptidase S53" evidence="6">
    <location>
        <begin position="101"/>
        <end position="429"/>
    </location>
</feature>
<protein>
    <submittedName>
        <fullName evidence="7">S53 family peptidase</fullName>
    </submittedName>
</protein>
<sequence>MSSHRRSTLIRRSAPALLSAALAGGGLMAVQTPAFAAPAPTQATANETANATADAAKSASAVHVRHLCSQQTKPGYMACNALVRTDLKAYKSLNPHAAPQGYGPDELKSAYNLPDGGKGQTVAIVDANDDPNAEQDLATYRKQYGLPECTSANGCFSKIDQNGGTNYPAPDAGWAGEISLDLDMVSAACPQCNIMLVEAKTASMDDLGTAVNQAVTKGAKFVSNSYGGSEDASDQQADDRYFKHPGVAITVSSGDSGYGVEYPAASPYVTAVGGTSLSQGGSGSRGWSEKVWGSSAGGEGAGSGCSQYSTKPSWQKDSGCAKRAVADVSAVADPATGLATYDSYQAGGWQVVGGTSASSPLIAAVYALAGAPGSTDTPASYPYAHTGALNDVTSGSNGSCGTSYLCTAGQGYDGPTGLGTPNGTAAFTK</sequence>
<gene>
    <name evidence="7" type="ORF">JFN87_21545</name>
</gene>
<name>A0A940RX12_9ACTN</name>
<evidence type="ECO:0000256" key="1">
    <source>
        <dbReference type="ARBA" id="ARBA00022670"/>
    </source>
</evidence>
<keyword evidence="1" id="KW-0645">Protease</keyword>